<feature type="transmembrane region" description="Helical" evidence="13">
    <location>
        <begin position="1349"/>
        <end position="1368"/>
    </location>
</feature>
<feature type="transmembrane region" description="Helical" evidence="13">
    <location>
        <begin position="1431"/>
        <end position="1456"/>
    </location>
</feature>
<dbReference type="InterPro" id="IPR027378">
    <property type="entry name" value="Nucleotide_channel_N"/>
</dbReference>
<feature type="transmembrane region" description="Helical" evidence="13">
    <location>
        <begin position="1708"/>
        <end position="1730"/>
    </location>
</feature>
<feature type="transmembrane region" description="Helical" evidence="13">
    <location>
        <begin position="1081"/>
        <end position="1104"/>
    </location>
</feature>
<feature type="domain" description="Major facilitator superfamily (MFS) profile" evidence="14">
    <location>
        <begin position="946"/>
        <end position="1373"/>
    </location>
</feature>
<dbReference type="InterPro" id="IPR011701">
    <property type="entry name" value="MFS"/>
</dbReference>
<dbReference type="Proteomes" id="UP000037069">
    <property type="component" value="Unassembled WGS sequence"/>
</dbReference>
<organism evidence="15 16">
    <name type="scientific">Lucilia cuprina</name>
    <name type="common">Green bottle fly</name>
    <name type="synonym">Australian sheep blowfly</name>
    <dbReference type="NCBI Taxonomy" id="7375"/>
    <lineage>
        <taxon>Eukaryota</taxon>
        <taxon>Metazoa</taxon>
        <taxon>Ecdysozoa</taxon>
        <taxon>Arthropoda</taxon>
        <taxon>Hexapoda</taxon>
        <taxon>Insecta</taxon>
        <taxon>Pterygota</taxon>
        <taxon>Neoptera</taxon>
        <taxon>Endopterygota</taxon>
        <taxon>Diptera</taxon>
        <taxon>Brachycera</taxon>
        <taxon>Muscomorpha</taxon>
        <taxon>Oestroidea</taxon>
        <taxon>Calliphoridae</taxon>
        <taxon>Luciliinae</taxon>
        <taxon>Lucilia</taxon>
    </lineage>
</organism>
<feature type="transmembrane region" description="Helical" evidence="13">
    <location>
        <begin position="1836"/>
        <end position="1855"/>
    </location>
</feature>
<accession>A0A0L0CKE0</accession>
<feature type="transmembrane region" description="Helical" evidence="13">
    <location>
        <begin position="184"/>
        <end position="205"/>
    </location>
</feature>
<feature type="domain" description="Major facilitator superfamily (MFS) profile" evidence="14">
    <location>
        <begin position="20"/>
        <end position="447"/>
    </location>
</feature>
<feature type="transmembrane region" description="Helical" evidence="13">
    <location>
        <begin position="2102"/>
        <end position="2123"/>
    </location>
</feature>
<dbReference type="FunFam" id="1.20.1250.20:FF:000003">
    <property type="entry name" value="Solute carrier family 17 member 3"/>
    <property type="match status" value="5"/>
</dbReference>
<dbReference type="FunFam" id="1.20.1250.20:FF:000144">
    <property type="entry name" value="Picot, isoform B"/>
    <property type="match status" value="5"/>
</dbReference>
<feature type="transmembrane region" description="Helical" evidence="13">
    <location>
        <begin position="1254"/>
        <end position="1274"/>
    </location>
</feature>
<sequence length="2434" mass="268593">MTAKIEKGPFLGQRHLQILLLFLSITVNYIAKFNASVSVVAMTNAESTNPDFPEYDWTEMQKSYILSSFFWGYFITQFPGGYLCRRFGAKKTMFVSTLGSAVFALLIPFTVDWGGWQVYCGIRVVQGLFQGLLFPCIHAYLAAWCPVSERNRLGALANTGIECGTVMAMFLSGIIAASSMGWPGISYISFAVGAVWCILWLIFAANSPNESKLISVEERTYIEDSKNALKEHTASTTPKSIPVPWHAILTSWPFWALLVARSAHSWGFSTLQAEIPSYMNGVLGLNMKDNALFSALPYFAMWCMSYVYLILSDILLQSKILTLTALRKTLNSLALWVPAAGLILLGFVSENQKTLAIVLMTASVGINAGNTIGSALNTIDLSPNHAGILMGIVNTSANVIPILTPLLVGLIVQDETDRTEWQIVFAISAVVFFVGNLFYIVFGSMQLQPWDDENFLLSGDVQNMEKRPLLGQRHLQMFLLFLAITVNYNGKLNAGVAVVAMTNAESTNPNFAEYNWTEMQKSYILSSFFWGYVVTQFPGGYFCRRFGAKMIMFISTFGSSVLALLIPFTVGWGGWQVYCGIRVGQGLFQGLLLPCLHAYLAVWCPVNERNRLGALANTGIECGTVLAMFLSGIIAASALGWPGISYISFALGFVWCILWLIFAANSPNESRFISEVERNYIEDSKKALKGHDVSLAPKSIPVPWRAILTSIPFWALLAVRSGQSWGFFTLQAQIPSYMNGVLGMDMKNNALFSALPYFAMWCMSYIYLILSDIFLQNNIMSLNTLRKTYSSLAMFVPAIGLILLGFVEEDQKTWAIVLMTTSVAVNSGSTIGSILNTIDLSPNHAGILMGISNTVANVIPIITPLVVGLIVQDETDRTEWQIVFIISAIAFGLGNLVYVIFGSTDLQPWDDENFLLSKEFHNEDYRKKSSAVDCPVFGQRHVQVFLLFLCITVNYIVKFNAGVSVVAMTNAETTNPNFPEYDWNEMEKSFILSSFFWGYFVTQFPGAFLCKRFGAKLIMFIATMGSAGVAVLVPLALDWGGWQVYCGIRVVQGLFQGLIFPCVHTHLASWCPVGERNRLGALANTGIDCGTLLAVFLSGTIAASSIGWPGISYMSCGVGVFWCILWFFFAANSPNESKLITEAERSYIENSKNALKEHDVNVTPKSIPVPWKAILSSWPFWALLVARSADSWGFSTLLAEIPSYMNAVLGIDMKNNALYSALPYLAMWCMSYVYIIMADILLKRQILTLNTLRKTFNSLAAWIPAIGLIMVGFLDQDQKTLAIVLLTANVGINAGVTIGSILNTIDLSPNHAGIIMGIVNTSANIVPILTPLAVGLIVDDKTDRTQWQIVFAISAAVWAMGNLFYVIFGSTNLQPWDDEHYLSKDIQNENCIKKKPLDTKPIVQTNITMQISVPLNFNQVGPFFGQRHVQVLLMFLCITVNYIVKYNAGVSVVAMTNAETTNPNFPEYDWSEMEKSYILSSFFWGYFVTQFPGGFLCKRFGAKLIMFISTIGSAAVAVLIPLTVDWGGWQVYCGIRVVQGLFQGLLFPCVHTHLASWCPVSERNRLGALANTGIECGTLLSMFLSGIIAASSIGWPGISYMSCGVGLFWCVIWLMFASNSPNESKLITEAERSYIENSKNALKEQEVNETVKSIPVPWRAILSSWPFWALLVARSANSWGFSTLQAEIPSYINAVLGMDMKSNALYSALPYFAMWCMSYVYLILADIFLSRKIFTLNEVRKTFNSLSAWIPAVGLILVGFLDQDQKTMAIVLMTANVGVNSGATIGSALNTIDLSPNHAGILMGIVNTAANIVPILTPLLVGLIVEDETDRTEWQIVFAISAAVFFFSNLFYIIFGSTKLQPWDDENYLLSRDIQNEDCKKKKPLDNNHGAAGPATGPAQAFVWKFRFEGLGTASTSLPRDCNNTKMIIFRRGNIPPGHEYLGDSQFLHEQLCPGPFLGMRHMQALLIFLNITVVYISRLNIGVAVVAMTNAETTNTDFPEFDWNEKEISYIISSFYWGYVTTQFPGGALCKRFGAKIVMQISTLTSAIMSALTPWCVTWGGWQAFCVLRIIMGICQGALFPCIHEHLAKWSPSQERSRLGALAHTGIECGTVLALGMSGLIAEGPLGWPGISYVSAGLCFGWCVLWWIFAANNATESKFISKLETHYIESSLEHSEDFHKNKIPVPWKSIWLSVPFMALLVARCAEGYGLSILQTQIPSYMNGVLSMQIKSNALFSALPFLAMWGMSYVYVIVADVLQSKNILSLTAIRRSINTVAFWVPAAGLIGIGFLDENNKTWAIVLMTLLVGVNSGATLGSSLNTIDLSPNHAGILMGIVNTIANFLPLISPLVVGVIVTDSKNRSQWQLVFIIAAVVFFFGNLVYIIFGTAQAQPWDAEDFLMPKDAECSSNKDSEATTAEVGVDNKAFETKETNFK</sequence>
<name>A0A0L0CKE0_LUCCU</name>
<evidence type="ECO:0000256" key="11">
    <source>
        <dbReference type="ARBA" id="ARBA00054632"/>
    </source>
</evidence>
<dbReference type="GO" id="GO:0015293">
    <property type="term" value="F:symporter activity"/>
    <property type="evidence" value="ECO:0007669"/>
    <property type="project" value="UniProtKB-KW"/>
</dbReference>
<evidence type="ECO:0000256" key="3">
    <source>
        <dbReference type="ARBA" id="ARBA00022448"/>
    </source>
</evidence>
<feature type="transmembrane region" description="Helical" evidence="13">
    <location>
        <begin position="2273"/>
        <end position="2291"/>
    </location>
</feature>
<evidence type="ECO:0000313" key="15">
    <source>
        <dbReference type="EMBL" id="KNC32863.1"/>
    </source>
</evidence>
<keyword evidence="10" id="KW-0739">Sodium transport</keyword>
<keyword evidence="7" id="KW-0915">Sodium</keyword>
<evidence type="ECO:0000256" key="4">
    <source>
        <dbReference type="ARBA" id="ARBA00022692"/>
    </source>
</evidence>
<feature type="transmembrane region" description="Helical" evidence="13">
    <location>
        <begin position="1767"/>
        <end position="1789"/>
    </location>
</feature>
<keyword evidence="8" id="KW-0406">Ion transport</keyword>
<feature type="transmembrane region" description="Helical" evidence="13">
    <location>
        <begin position="388"/>
        <end position="411"/>
    </location>
</feature>
<feature type="transmembrane region" description="Helical" evidence="13">
    <location>
        <begin position="330"/>
        <end position="348"/>
    </location>
</feature>
<dbReference type="Pfam" id="PF07690">
    <property type="entry name" value="MFS_1"/>
    <property type="match status" value="5"/>
</dbReference>
<dbReference type="EMBL" id="JRES01000264">
    <property type="protein sequence ID" value="KNC32863.1"/>
    <property type="molecule type" value="Genomic_DNA"/>
</dbReference>
<feature type="transmembrane region" description="Helical" evidence="13">
    <location>
        <begin position="355"/>
        <end position="376"/>
    </location>
</feature>
<feature type="domain" description="Major facilitator superfamily (MFS) profile" evidence="14">
    <location>
        <begin position="479"/>
        <end position="906"/>
    </location>
</feature>
<feature type="transmembrane region" description="Helical" evidence="13">
    <location>
        <begin position="945"/>
        <end position="969"/>
    </location>
</feature>
<dbReference type="PANTHER" id="PTHR11662">
    <property type="entry name" value="SOLUTE CARRIER FAMILY 17"/>
    <property type="match status" value="1"/>
</dbReference>
<feature type="transmembrane region" description="Helical" evidence="13">
    <location>
        <begin position="1569"/>
        <end position="1590"/>
    </location>
</feature>
<dbReference type="OrthoDB" id="2985014at2759"/>
<feature type="transmembrane region" description="Helical" evidence="13">
    <location>
        <begin position="128"/>
        <end position="147"/>
    </location>
</feature>
<reference evidence="15 16" key="1">
    <citation type="journal article" date="2015" name="Nat. Commun.">
        <title>Lucilia cuprina genome unlocks parasitic fly biology to underpin future interventions.</title>
        <authorList>
            <person name="Anstead C.A."/>
            <person name="Korhonen P.K."/>
            <person name="Young N.D."/>
            <person name="Hall R.S."/>
            <person name="Jex A.R."/>
            <person name="Murali S.C."/>
            <person name="Hughes D.S."/>
            <person name="Lee S.F."/>
            <person name="Perry T."/>
            <person name="Stroehlein A.J."/>
            <person name="Ansell B.R."/>
            <person name="Breugelmans B."/>
            <person name="Hofmann A."/>
            <person name="Qu J."/>
            <person name="Dugan S."/>
            <person name="Lee S.L."/>
            <person name="Chao H."/>
            <person name="Dinh H."/>
            <person name="Han Y."/>
            <person name="Doddapaneni H.V."/>
            <person name="Worley K.C."/>
            <person name="Muzny D.M."/>
            <person name="Ioannidis P."/>
            <person name="Waterhouse R.M."/>
            <person name="Zdobnov E.M."/>
            <person name="James P.J."/>
            <person name="Bagnall N.H."/>
            <person name="Kotze A.C."/>
            <person name="Gibbs R.A."/>
            <person name="Richards S."/>
            <person name="Batterham P."/>
            <person name="Gasser R.B."/>
        </authorList>
    </citation>
    <scope>NUCLEOTIDE SEQUENCE [LARGE SCALE GENOMIC DNA]</scope>
    <source>
        <strain evidence="15 16">LS</strain>
        <tissue evidence="15">Full body</tissue>
    </source>
</reference>
<dbReference type="OMA" id="TDRTEWQ"/>
<evidence type="ECO:0000256" key="1">
    <source>
        <dbReference type="ARBA" id="ARBA00004141"/>
    </source>
</evidence>
<feature type="transmembrane region" description="Helical" evidence="13">
    <location>
        <begin position="1280"/>
        <end position="1302"/>
    </location>
</feature>
<proteinExistence type="inferred from homology"/>
<evidence type="ECO:0000256" key="13">
    <source>
        <dbReference type="SAM" id="Phobius"/>
    </source>
</evidence>
<feature type="domain" description="Major facilitator superfamily (MFS) profile" evidence="14">
    <location>
        <begin position="1957"/>
        <end position="2390"/>
    </location>
</feature>
<feature type="transmembrane region" description="Helical" evidence="13">
    <location>
        <begin position="1966"/>
        <end position="1989"/>
    </location>
</feature>
<feature type="transmembrane region" description="Helical" evidence="13">
    <location>
        <begin position="423"/>
        <end position="442"/>
    </location>
</feature>
<feature type="transmembrane region" description="Helical" evidence="13">
    <location>
        <begin position="20"/>
        <end position="43"/>
    </location>
</feature>
<evidence type="ECO:0000256" key="10">
    <source>
        <dbReference type="ARBA" id="ARBA00023201"/>
    </source>
</evidence>
<keyword evidence="9 13" id="KW-0472">Membrane</keyword>
<feature type="transmembrane region" description="Helical" evidence="13">
    <location>
        <begin position="618"/>
        <end position="638"/>
    </location>
</feature>
<evidence type="ECO:0000256" key="8">
    <source>
        <dbReference type="ARBA" id="ARBA00023065"/>
    </source>
</evidence>
<keyword evidence="5" id="KW-0769">Symport</keyword>
<feature type="transmembrane region" description="Helical" evidence="13">
    <location>
        <begin position="2009"/>
        <end position="2031"/>
    </location>
</feature>
<feature type="transmembrane region" description="Helical" evidence="13">
    <location>
        <begin position="1504"/>
        <end position="1524"/>
    </location>
</feature>
<dbReference type="GO" id="GO:0016020">
    <property type="term" value="C:membrane"/>
    <property type="evidence" value="ECO:0007669"/>
    <property type="project" value="UniProtKB-SubCell"/>
</dbReference>
<feature type="transmembrane region" description="Helical" evidence="13">
    <location>
        <begin position="1314"/>
        <end position="1337"/>
    </location>
</feature>
<dbReference type="Gene3D" id="1.20.120.540">
    <property type="entry name" value="Voltage-gated potassium channels"/>
    <property type="match status" value="4"/>
</dbReference>
<dbReference type="CDD" id="cd17318">
    <property type="entry name" value="MFS_SLC17"/>
    <property type="match status" value="5"/>
</dbReference>
<feature type="transmembrane region" description="Helical" evidence="13">
    <location>
        <begin position="847"/>
        <end position="870"/>
    </location>
</feature>
<dbReference type="PROSITE" id="PS50850">
    <property type="entry name" value="MFS"/>
    <property type="match status" value="5"/>
</dbReference>
<evidence type="ECO:0000256" key="5">
    <source>
        <dbReference type="ARBA" id="ARBA00022847"/>
    </source>
</evidence>
<feature type="transmembrane region" description="Helical" evidence="13">
    <location>
        <begin position="1742"/>
        <end position="1761"/>
    </location>
</feature>
<feature type="transmembrane region" description="Helical" evidence="13">
    <location>
        <begin position="2331"/>
        <end position="2354"/>
    </location>
</feature>
<feature type="transmembrane region" description="Helical" evidence="13">
    <location>
        <begin position="2297"/>
        <end position="2319"/>
    </location>
</feature>
<feature type="transmembrane region" description="Helical" evidence="13">
    <location>
        <begin position="1801"/>
        <end position="1824"/>
    </location>
</feature>
<dbReference type="InterPro" id="IPR050382">
    <property type="entry name" value="MFS_Na/Anion_cotransporter"/>
</dbReference>
<feature type="domain" description="Major facilitator superfamily (MFS) profile" evidence="14">
    <location>
        <begin position="1433"/>
        <end position="1860"/>
    </location>
</feature>
<feature type="transmembrane region" description="Helical" evidence="13">
    <location>
        <begin position="587"/>
        <end position="606"/>
    </location>
</feature>
<dbReference type="Gene3D" id="1.20.1250.20">
    <property type="entry name" value="MFS general substrate transporter like domains"/>
    <property type="match status" value="6"/>
</dbReference>
<dbReference type="InterPro" id="IPR036259">
    <property type="entry name" value="MFS_trans_sf"/>
</dbReference>
<dbReference type="PANTHER" id="PTHR11662:SF280">
    <property type="entry name" value="FI21844P1-RELATED"/>
    <property type="match status" value="1"/>
</dbReference>
<feature type="transmembrane region" description="Helical" evidence="13">
    <location>
        <begin position="1017"/>
        <end position="1036"/>
    </location>
</feature>
<feature type="transmembrane region" description="Helical" evidence="13">
    <location>
        <begin position="882"/>
        <end position="901"/>
    </location>
</feature>
<feature type="transmembrane region" description="Helical" evidence="13">
    <location>
        <begin position="1597"/>
        <end position="1616"/>
    </location>
</feature>
<feature type="transmembrane region" description="Helical" evidence="13">
    <location>
        <begin position="291"/>
        <end position="310"/>
    </location>
</feature>
<dbReference type="GO" id="GO:0006814">
    <property type="term" value="P:sodium ion transport"/>
    <property type="evidence" value="ECO:0007669"/>
    <property type="project" value="UniProtKB-KW"/>
</dbReference>
<comment type="subcellular location">
    <subcellularLocation>
        <location evidence="1">Membrane</location>
        <topology evidence="1">Multi-pass membrane protein</topology>
    </subcellularLocation>
</comment>
<feature type="transmembrane region" description="Helical" evidence="13">
    <location>
        <begin position="95"/>
        <end position="116"/>
    </location>
</feature>
<dbReference type="SUPFAM" id="SSF103473">
    <property type="entry name" value="MFS general substrate transporter"/>
    <property type="match status" value="5"/>
</dbReference>
<feature type="transmembrane region" description="Helical" evidence="13">
    <location>
        <begin position="1110"/>
        <end position="1129"/>
    </location>
</feature>
<keyword evidence="3" id="KW-0813">Transport</keyword>
<comment type="caution">
    <text evidence="15">The sequence shown here is derived from an EMBL/GenBank/DDBJ whole genome shotgun (WGS) entry which is preliminary data.</text>
</comment>
<evidence type="ECO:0000256" key="12">
    <source>
        <dbReference type="ARBA" id="ARBA00068450"/>
    </source>
</evidence>
<keyword evidence="6 13" id="KW-1133">Transmembrane helix</keyword>
<evidence type="ECO:0000313" key="16">
    <source>
        <dbReference type="Proteomes" id="UP000037069"/>
    </source>
</evidence>
<dbReference type="FunFam" id="1.20.120.540:FF:000001">
    <property type="entry name" value="Blast:Putative inorganic phosphate cotransporter"/>
    <property type="match status" value="5"/>
</dbReference>
<evidence type="ECO:0000256" key="7">
    <source>
        <dbReference type="ARBA" id="ARBA00023053"/>
    </source>
</evidence>
<evidence type="ECO:0000256" key="9">
    <source>
        <dbReference type="ARBA" id="ARBA00023136"/>
    </source>
</evidence>
<feature type="transmembrane region" description="Helical" evidence="13">
    <location>
        <begin position="550"/>
        <end position="575"/>
    </location>
</feature>
<keyword evidence="4 13" id="KW-0812">Transmembrane</keyword>
<evidence type="ECO:0000256" key="6">
    <source>
        <dbReference type="ARBA" id="ARBA00022989"/>
    </source>
</evidence>
<feature type="transmembrane region" description="Helical" evidence="13">
    <location>
        <begin position="754"/>
        <end position="775"/>
    </location>
</feature>
<dbReference type="InterPro" id="IPR020846">
    <property type="entry name" value="MFS_dom"/>
</dbReference>
<comment type="similarity">
    <text evidence="2">Belongs to the major facilitator superfamily. Sodium/anion cotransporter family.</text>
</comment>
<protein>
    <recommendedName>
        <fullName evidence="12">Putative inorganic phosphate cotransporter</fullName>
    </recommendedName>
</protein>
<keyword evidence="16" id="KW-1185">Reference proteome</keyword>
<feature type="transmembrane region" description="Helical" evidence="13">
    <location>
        <begin position="159"/>
        <end position="178"/>
    </location>
</feature>
<feature type="transmembrane region" description="Helical" evidence="13">
    <location>
        <begin position="787"/>
        <end position="807"/>
    </location>
</feature>
<feature type="transmembrane region" description="Helical" evidence="13">
    <location>
        <begin position="644"/>
        <end position="664"/>
    </location>
</feature>
<feature type="transmembrane region" description="Helical" evidence="13">
    <location>
        <begin position="2129"/>
        <end position="2150"/>
    </location>
</feature>
<feature type="transmembrane region" description="Helical" evidence="13">
    <location>
        <begin position="813"/>
        <end position="835"/>
    </location>
</feature>
<dbReference type="GO" id="GO:0006820">
    <property type="term" value="P:monoatomic anion transport"/>
    <property type="evidence" value="ECO:0007669"/>
    <property type="project" value="TreeGrafter"/>
</dbReference>
<feature type="transmembrane region" description="Helical" evidence="13">
    <location>
        <begin position="1221"/>
        <end position="1242"/>
    </location>
</feature>
<comment type="function">
    <text evidence="11">May be an inorganic phosphate cotransporter.</text>
</comment>
<evidence type="ECO:0000259" key="14">
    <source>
        <dbReference type="PROSITE" id="PS50850"/>
    </source>
</evidence>
<gene>
    <name evidence="15" type="ORF">FF38_01713</name>
</gene>
<feature type="transmembrane region" description="Helical" evidence="13">
    <location>
        <begin position="2366"/>
        <end position="2385"/>
    </location>
</feature>
<evidence type="ECO:0000256" key="2">
    <source>
        <dbReference type="ARBA" id="ARBA00008586"/>
    </source>
</evidence>
<feature type="transmembrane region" description="Helical" evidence="13">
    <location>
        <begin position="63"/>
        <end position="83"/>
    </location>
</feature>
<feature type="transmembrane region" description="Helical" evidence="13">
    <location>
        <begin position="2234"/>
        <end position="2252"/>
    </location>
</feature>